<evidence type="ECO:0000313" key="1">
    <source>
        <dbReference type="EMBL" id="KAJ5598075.1"/>
    </source>
</evidence>
<name>A0AAD6E075_9EURO</name>
<gene>
    <name evidence="1" type="ORF">N7537_008159</name>
</gene>
<dbReference type="AlphaFoldDB" id="A0AAD6E075"/>
<sequence length="236" mass="26624">MFPADLALQIIHQRRQVFFPAVQMRKRILIKYSGDKSEPTCKPKAKRGSKIRAAPKPIPTENIYNTDTTPFKILIKASKISSKEWTVSRNGEGHAMQLSVRPSFFSVPHAIYIAGYFVIGYNDDEVTNKCGEVVHVERTWKREYIAGEYDLLFDTHPDRNPTGACSLGDHAGALTWVTDLEDAFPHYKYLGRIKPGLSNSDIIAQSETVLANMGKYIMVKNNCFTFVKKTYADEAA</sequence>
<comment type="caution">
    <text evidence="1">The sequence shown here is derived from an EMBL/GenBank/DDBJ whole genome shotgun (WGS) entry which is preliminary data.</text>
</comment>
<dbReference type="RefSeq" id="XP_056751290.1">
    <property type="nucleotide sequence ID" value="XM_056899214.1"/>
</dbReference>
<keyword evidence="2" id="KW-1185">Reference proteome</keyword>
<dbReference type="GeneID" id="81589456"/>
<evidence type="ECO:0000313" key="2">
    <source>
        <dbReference type="Proteomes" id="UP001213799"/>
    </source>
</evidence>
<reference evidence="1" key="2">
    <citation type="submission" date="2023-01" db="EMBL/GenBank/DDBJ databases">
        <authorList>
            <person name="Petersen C."/>
        </authorList>
    </citation>
    <scope>NUCLEOTIDE SEQUENCE</scope>
    <source>
        <strain evidence="1">IBT 12815</strain>
    </source>
</reference>
<protein>
    <submittedName>
        <fullName evidence="1">Glycoside hydrolase superfamily</fullName>
    </submittedName>
</protein>
<reference evidence="1" key="1">
    <citation type="journal article" date="2023" name="IMA Fungus">
        <title>Comparative genomic study of the Penicillium genus elucidates a diverse pangenome and 15 lateral gene transfer events.</title>
        <authorList>
            <person name="Petersen C."/>
            <person name="Sorensen T."/>
            <person name="Nielsen M.R."/>
            <person name="Sondergaard T.E."/>
            <person name="Sorensen J.L."/>
            <person name="Fitzpatrick D.A."/>
            <person name="Frisvad J.C."/>
            <person name="Nielsen K.L."/>
        </authorList>
    </citation>
    <scope>NUCLEOTIDE SEQUENCE</scope>
    <source>
        <strain evidence="1">IBT 12815</strain>
    </source>
</reference>
<proteinExistence type="predicted"/>
<dbReference type="Proteomes" id="UP001213799">
    <property type="component" value="Unassembled WGS sequence"/>
</dbReference>
<organism evidence="1 2">
    <name type="scientific">Penicillium hordei</name>
    <dbReference type="NCBI Taxonomy" id="40994"/>
    <lineage>
        <taxon>Eukaryota</taxon>
        <taxon>Fungi</taxon>
        <taxon>Dikarya</taxon>
        <taxon>Ascomycota</taxon>
        <taxon>Pezizomycotina</taxon>
        <taxon>Eurotiomycetes</taxon>
        <taxon>Eurotiomycetidae</taxon>
        <taxon>Eurotiales</taxon>
        <taxon>Aspergillaceae</taxon>
        <taxon>Penicillium</taxon>
    </lineage>
</organism>
<keyword evidence="1" id="KW-0378">Hydrolase</keyword>
<dbReference type="EMBL" id="JAQJAE010000004">
    <property type="protein sequence ID" value="KAJ5598075.1"/>
    <property type="molecule type" value="Genomic_DNA"/>
</dbReference>
<accession>A0AAD6E075</accession>
<dbReference type="GO" id="GO:0016787">
    <property type="term" value="F:hydrolase activity"/>
    <property type="evidence" value="ECO:0007669"/>
    <property type="project" value="UniProtKB-KW"/>
</dbReference>